<dbReference type="AlphaFoldDB" id="M1MX24"/>
<dbReference type="eggNOG" id="ENOG5032XNJ">
    <property type="taxonomic scope" value="Bacteria"/>
</dbReference>
<reference evidence="1 2" key="1">
    <citation type="journal article" date="2012" name="Stand. Genomic Sci.">
        <title>Genome sequence of the halotolerant bacterium Corynebacterium halotolerans type strain YIM 70093(T) (= DSM 44683(T)).</title>
        <authorList>
            <person name="Ruckert C."/>
            <person name="Albersmeier A."/>
            <person name="Al-Dilaimi A."/>
            <person name="Niehaus K."/>
            <person name="Szczepanowski R."/>
            <person name="Kalinowski J."/>
        </authorList>
    </citation>
    <scope>NUCLEOTIDE SEQUENCE [LARGE SCALE GENOMIC DNA]</scope>
    <source>
        <strain evidence="1">YIM 70093</strain>
    </source>
</reference>
<keyword evidence="2" id="KW-1185">Reference proteome</keyword>
<dbReference type="KEGG" id="chn:A605_06535"/>
<dbReference type="HOGENOM" id="CLU_108924_0_0_11"/>
<dbReference type="EMBL" id="CP003697">
    <property type="protein sequence ID" value="AGF72309.1"/>
    <property type="molecule type" value="Genomic_DNA"/>
</dbReference>
<name>M1MX24_9CORY</name>
<protein>
    <submittedName>
        <fullName evidence="1">Uncharacterized protein</fullName>
    </submittedName>
</protein>
<organism evidence="1 2">
    <name type="scientific">Corynebacterium halotolerans YIM 70093 = DSM 44683</name>
    <dbReference type="NCBI Taxonomy" id="1121362"/>
    <lineage>
        <taxon>Bacteria</taxon>
        <taxon>Bacillati</taxon>
        <taxon>Actinomycetota</taxon>
        <taxon>Actinomycetes</taxon>
        <taxon>Mycobacteriales</taxon>
        <taxon>Corynebacteriaceae</taxon>
        <taxon>Corynebacterium</taxon>
    </lineage>
</organism>
<sequence length="225" mass="24805">MNNPVIRLVGRPVAEPEPGQEPLFHDVDVYDLEYLDWSGTRGVIITGDVDQLHLLGHRGLLNDFVRHGGRVLINGHVQRPFLESLGTWRRLDYRGPDDLALTRLVDHPVWRGVDLLRLQFTLGAGRAPEEGLADEAQLRSEGVAGFYGRGYLLPLPEGARVINGLGPLRAPIDVEYPLGNGHVLVHCGNDLEHFAAPERGSTHLAEQLHAWLAGRISPTDPAQEA</sequence>
<dbReference type="PATRIC" id="fig|1121362.3.peg.1319"/>
<proteinExistence type="predicted"/>
<dbReference type="STRING" id="1121362.A605_06535"/>
<evidence type="ECO:0000313" key="1">
    <source>
        <dbReference type="EMBL" id="AGF72309.1"/>
    </source>
</evidence>
<dbReference type="Proteomes" id="UP000011723">
    <property type="component" value="Chromosome"/>
</dbReference>
<evidence type="ECO:0000313" key="2">
    <source>
        <dbReference type="Proteomes" id="UP000011723"/>
    </source>
</evidence>
<dbReference type="RefSeq" id="WP_015400728.1">
    <property type="nucleotide sequence ID" value="NC_020302.1"/>
</dbReference>
<gene>
    <name evidence="1" type="ORF">A605_06535</name>
</gene>
<accession>M1MX24</accession>